<organism evidence="2 3">
    <name type="scientific">Micromonospora echinospora</name>
    <name type="common">Micromonospora purpurea</name>
    <dbReference type="NCBI Taxonomy" id="1877"/>
    <lineage>
        <taxon>Bacteria</taxon>
        <taxon>Bacillati</taxon>
        <taxon>Actinomycetota</taxon>
        <taxon>Actinomycetes</taxon>
        <taxon>Micromonosporales</taxon>
        <taxon>Micromonosporaceae</taxon>
        <taxon>Micromonospora</taxon>
    </lineage>
</organism>
<accession>A0A1C4US16</accession>
<sequence length="201" mass="22422">MPTEPASNASHHVPDFADKPTLTGERVLLRPFRDDDLPALRAALADPEVIRLTGSVGVAHDEEHLRRWYASRNAQTDRLDLAVVDRATGTCVGEVVLNQWDAHNRSCNFRTLIGPAGRDRGLGTEAVRLVVGHGFERLGLHRISLEVYHLNPRARRVYEKVGFVAEGVLRDALRDGDRWVDATVMSVLAPEWAVHRGHPEH</sequence>
<keyword evidence="2" id="KW-0808">Transferase</keyword>
<dbReference type="Proteomes" id="UP000198253">
    <property type="component" value="Chromosome I"/>
</dbReference>
<dbReference type="InterPro" id="IPR016181">
    <property type="entry name" value="Acyl_CoA_acyltransferase"/>
</dbReference>
<evidence type="ECO:0000313" key="3">
    <source>
        <dbReference type="Proteomes" id="UP000198253"/>
    </source>
</evidence>
<evidence type="ECO:0000313" key="2">
    <source>
        <dbReference type="EMBL" id="SCE74513.1"/>
    </source>
</evidence>
<dbReference type="Pfam" id="PF13302">
    <property type="entry name" value="Acetyltransf_3"/>
    <property type="match status" value="1"/>
</dbReference>
<evidence type="ECO:0000259" key="1">
    <source>
        <dbReference type="PROSITE" id="PS51186"/>
    </source>
</evidence>
<dbReference type="SUPFAM" id="SSF55729">
    <property type="entry name" value="Acyl-CoA N-acyltransferases (Nat)"/>
    <property type="match status" value="1"/>
</dbReference>
<reference evidence="3" key="1">
    <citation type="submission" date="2016-06" db="EMBL/GenBank/DDBJ databases">
        <authorList>
            <person name="Varghese N."/>
            <person name="Submissions Spin"/>
        </authorList>
    </citation>
    <scope>NUCLEOTIDE SEQUENCE [LARGE SCALE GENOMIC DNA]</scope>
    <source>
        <strain evidence="3">DSM 43816</strain>
    </source>
</reference>
<dbReference type="PROSITE" id="PS51186">
    <property type="entry name" value="GNAT"/>
    <property type="match status" value="1"/>
</dbReference>
<gene>
    <name evidence="2" type="ORF">GA0070618_0598</name>
</gene>
<dbReference type="GO" id="GO:0016747">
    <property type="term" value="F:acyltransferase activity, transferring groups other than amino-acyl groups"/>
    <property type="evidence" value="ECO:0007669"/>
    <property type="project" value="InterPro"/>
</dbReference>
<dbReference type="RefSeq" id="WP_088980247.1">
    <property type="nucleotide sequence ID" value="NZ_LT607413.1"/>
</dbReference>
<dbReference type="PANTHER" id="PTHR43610:SF1">
    <property type="entry name" value="N-ACETYLTRANSFERASE DOMAIN-CONTAINING PROTEIN"/>
    <property type="match status" value="1"/>
</dbReference>
<dbReference type="EMBL" id="LT607413">
    <property type="protein sequence ID" value="SCE74513.1"/>
    <property type="molecule type" value="Genomic_DNA"/>
</dbReference>
<dbReference type="InterPro" id="IPR000182">
    <property type="entry name" value="GNAT_dom"/>
</dbReference>
<dbReference type="InParanoid" id="A0A1C4US16"/>
<feature type="domain" description="N-acetyltransferase" evidence="1">
    <location>
        <begin position="27"/>
        <end position="190"/>
    </location>
</feature>
<protein>
    <submittedName>
        <fullName evidence="2">Protein N-acetyltransferase, RimJ/RimL family</fullName>
    </submittedName>
</protein>
<proteinExistence type="predicted"/>
<dbReference type="OrthoDB" id="9814648at2"/>
<dbReference type="AlphaFoldDB" id="A0A1C4US16"/>
<dbReference type="Gene3D" id="3.40.630.30">
    <property type="match status" value="1"/>
</dbReference>
<dbReference type="PANTHER" id="PTHR43610">
    <property type="entry name" value="BLL6696 PROTEIN"/>
    <property type="match status" value="1"/>
</dbReference>
<keyword evidence="3" id="KW-1185">Reference proteome</keyword>
<name>A0A1C4US16_MICEC</name>